<protein>
    <recommendedName>
        <fullName evidence="3">Flagellar protein FlgN</fullName>
    </recommendedName>
</protein>
<name>A0A3B0U0R3_9ZZZZ</name>
<feature type="region of interest" description="Disordered" evidence="1">
    <location>
        <begin position="1"/>
        <end position="20"/>
    </location>
</feature>
<evidence type="ECO:0000256" key="1">
    <source>
        <dbReference type="SAM" id="MobiDB-lite"/>
    </source>
</evidence>
<feature type="compositionally biased region" description="Polar residues" evidence="1">
    <location>
        <begin position="1"/>
        <end position="10"/>
    </location>
</feature>
<evidence type="ECO:0008006" key="3">
    <source>
        <dbReference type="Google" id="ProtNLM"/>
    </source>
</evidence>
<feature type="region of interest" description="Disordered" evidence="1">
    <location>
        <begin position="142"/>
        <end position="165"/>
    </location>
</feature>
<evidence type="ECO:0000313" key="2">
    <source>
        <dbReference type="EMBL" id="VAW22570.1"/>
    </source>
</evidence>
<proteinExistence type="predicted"/>
<dbReference type="AlphaFoldDB" id="A0A3B0U0R3"/>
<dbReference type="EMBL" id="UOEQ01000422">
    <property type="protein sequence ID" value="VAW22570.1"/>
    <property type="molecule type" value="Genomic_DNA"/>
</dbReference>
<feature type="compositionally biased region" description="Polar residues" evidence="1">
    <location>
        <begin position="147"/>
        <end position="165"/>
    </location>
</feature>
<reference evidence="2" key="1">
    <citation type="submission" date="2018-06" db="EMBL/GenBank/DDBJ databases">
        <authorList>
            <person name="Zhirakovskaya E."/>
        </authorList>
    </citation>
    <scope>NUCLEOTIDE SEQUENCE</scope>
</reference>
<gene>
    <name evidence="2" type="ORF">MNBD_ALPHA11-302</name>
</gene>
<accession>A0A3B0U0R3</accession>
<sequence length="165" mass="17988">MTHNHQSLDPSTAGARIENQRNMDAQTLCKTTNSALQNLANIMNQETTLLRNGHYEEASQLSEQKALIAQEYVGLARVVQHQVGRLNEQAPTDLQLLQGEHEKLATQMAENLRVLATAKTVTQNLLNDVAVSVGQTEVPKTYGASGQMHSGESNQANGISVNRSL</sequence>
<organism evidence="2">
    <name type="scientific">hydrothermal vent metagenome</name>
    <dbReference type="NCBI Taxonomy" id="652676"/>
    <lineage>
        <taxon>unclassified sequences</taxon>
        <taxon>metagenomes</taxon>
        <taxon>ecological metagenomes</taxon>
    </lineage>
</organism>